<accession>A0A368XGQ2</accession>
<name>A0A368XGQ2_9BURK</name>
<evidence type="ECO:0000313" key="4">
    <source>
        <dbReference type="Proteomes" id="UP000252884"/>
    </source>
</evidence>
<organism evidence="3 4">
    <name type="scientific">Pseudorhodoferax soli</name>
    <dbReference type="NCBI Taxonomy" id="545864"/>
    <lineage>
        <taxon>Bacteria</taxon>
        <taxon>Pseudomonadati</taxon>
        <taxon>Pseudomonadota</taxon>
        <taxon>Betaproteobacteria</taxon>
        <taxon>Burkholderiales</taxon>
        <taxon>Comamonadaceae</taxon>
    </lineage>
</organism>
<gene>
    <name evidence="3" type="ORF">DES41_113118</name>
</gene>
<feature type="domain" description="Spore coat protein U/FanG" evidence="2">
    <location>
        <begin position="39"/>
        <end position="183"/>
    </location>
</feature>
<dbReference type="AlphaFoldDB" id="A0A368XGQ2"/>
<dbReference type="InterPro" id="IPR007893">
    <property type="entry name" value="Spore_coat_U/FanG"/>
</dbReference>
<reference evidence="3 4" key="1">
    <citation type="submission" date="2018-07" db="EMBL/GenBank/DDBJ databases">
        <title>Genomic Encyclopedia of Type Strains, Phase IV (KMG-IV): sequencing the most valuable type-strain genomes for metagenomic binning, comparative biology and taxonomic classification.</title>
        <authorList>
            <person name="Goeker M."/>
        </authorList>
    </citation>
    <scope>NUCLEOTIDE SEQUENCE [LARGE SCALE GENOMIC DNA]</scope>
    <source>
        <strain evidence="3 4">DSM 21634</strain>
    </source>
</reference>
<evidence type="ECO:0000313" key="3">
    <source>
        <dbReference type="EMBL" id="RCW65194.1"/>
    </source>
</evidence>
<dbReference type="SMART" id="SM00972">
    <property type="entry name" value="SCPU"/>
    <property type="match status" value="1"/>
</dbReference>
<feature type="chain" id="PRO_5016603639" evidence="1">
    <location>
        <begin position="34"/>
        <end position="187"/>
    </location>
</feature>
<keyword evidence="1" id="KW-0732">Signal</keyword>
<evidence type="ECO:0000256" key="1">
    <source>
        <dbReference type="SAM" id="SignalP"/>
    </source>
</evidence>
<dbReference type="PANTHER" id="PTHR37089">
    <property type="entry name" value="PROTEIN U-RELATED"/>
    <property type="match status" value="1"/>
</dbReference>
<evidence type="ECO:0000259" key="2">
    <source>
        <dbReference type="Pfam" id="PF05229"/>
    </source>
</evidence>
<sequence>MLQGMDSVQMAMRLAALGCGAVLALTGSGPSRASTKVPTTANFLVSATVSSGCWVVGNVSQTSGIGFGKLDFGSHPAVQAGNYDAAIGMAASPAQVQCTPGATVTMTIDGGQNAVGGQRRMRYGSSYLPYMLTTQPGGGAVVAPGVGVSVDASAGPTLVPVYGRASAPGAGLPAGNYTDTLQVIFSW</sequence>
<dbReference type="RefSeq" id="WP_114471983.1">
    <property type="nucleotide sequence ID" value="NZ_QPJK01000013.1"/>
</dbReference>
<keyword evidence="3" id="KW-0167">Capsid protein</keyword>
<dbReference type="EMBL" id="QPJK01000013">
    <property type="protein sequence ID" value="RCW65194.1"/>
    <property type="molecule type" value="Genomic_DNA"/>
</dbReference>
<proteinExistence type="predicted"/>
<feature type="signal peptide" evidence="1">
    <location>
        <begin position="1"/>
        <end position="33"/>
    </location>
</feature>
<comment type="caution">
    <text evidence="3">The sequence shown here is derived from an EMBL/GenBank/DDBJ whole genome shotgun (WGS) entry which is preliminary data.</text>
</comment>
<keyword evidence="3" id="KW-0946">Virion</keyword>
<keyword evidence="4" id="KW-1185">Reference proteome</keyword>
<protein>
    <submittedName>
        <fullName evidence="3">Spore coat protein U-like protein</fullName>
    </submittedName>
</protein>
<dbReference type="InterPro" id="IPR053167">
    <property type="entry name" value="Spore_coat_component"/>
</dbReference>
<dbReference type="OrthoDB" id="6506871at2"/>
<dbReference type="Proteomes" id="UP000252884">
    <property type="component" value="Unassembled WGS sequence"/>
</dbReference>
<dbReference type="Pfam" id="PF05229">
    <property type="entry name" value="SCPU"/>
    <property type="match status" value="1"/>
</dbReference>